<dbReference type="GO" id="GO:0000160">
    <property type="term" value="P:phosphorelay signal transduction system"/>
    <property type="evidence" value="ECO:0007669"/>
    <property type="project" value="InterPro"/>
</dbReference>
<dbReference type="AlphaFoldDB" id="A0A5R9JIV8"/>
<dbReference type="Proteomes" id="UP000305654">
    <property type="component" value="Unassembled WGS sequence"/>
</dbReference>
<dbReference type="SUPFAM" id="SSF52172">
    <property type="entry name" value="CheY-like"/>
    <property type="match status" value="1"/>
</dbReference>
<name>A0A5R9JIV8_9PROT</name>
<dbReference type="Gene3D" id="3.40.50.2300">
    <property type="match status" value="1"/>
</dbReference>
<accession>A0A5R9JIV8</accession>
<proteinExistence type="predicted"/>
<protein>
    <submittedName>
        <fullName evidence="3">Response regulator</fullName>
    </submittedName>
</protein>
<keyword evidence="1" id="KW-0597">Phosphoprotein</keyword>
<feature type="modified residue" description="4-aspartylphosphate" evidence="1">
    <location>
        <position position="67"/>
    </location>
</feature>
<organism evidence="3 4">
    <name type="scientific">Lichenicoccus roseus</name>
    <dbReference type="NCBI Taxonomy" id="2683649"/>
    <lineage>
        <taxon>Bacteria</taxon>
        <taxon>Pseudomonadati</taxon>
        <taxon>Pseudomonadota</taxon>
        <taxon>Alphaproteobacteria</taxon>
        <taxon>Acetobacterales</taxon>
        <taxon>Acetobacteraceae</taxon>
        <taxon>Lichenicoccus</taxon>
    </lineage>
</organism>
<dbReference type="OrthoDB" id="582170at2"/>
<reference evidence="3 4" key="1">
    <citation type="submission" date="2019-05" db="EMBL/GenBank/DDBJ databases">
        <authorList>
            <person name="Pankratov T."/>
            <person name="Grouzdev D."/>
        </authorList>
    </citation>
    <scope>NUCLEOTIDE SEQUENCE [LARGE SCALE GENOMIC DNA]</scope>
    <source>
        <strain evidence="3 4">KEBCLARHB70R</strain>
    </source>
</reference>
<dbReference type="SMART" id="SM00448">
    <property type="entry name" value="REC"/>
    <property type="match status" value="1"/>
</dbReference>
<gene>
    <name evidence="3" type="ORF">FE263_03485</name>
</gene>
<evidence type="ECO:0000256" key="1">
    <source>
        <dbReference type="PROSITE-ProRule" id="PRU00169"/>
    </source>
</evidence>
<dbReference type="InterPro" id="IPR011006">
    <property type="entry name" value="CheY-like_superfamily"/>
</dbReference>
<feature type="domain" description="Response regulatory" evidence="2">
    <location>
        <begin position="15"/>
        <end position="127"/>
    </location>
</feature>
<dbReference type="PROSITE" id="PS50110">
    <property type="entry name" value="RESPONSE_REGULATORY"/>
    <property type="match status" value="1"/>
</dbReference>
<keyword evidence="4" id="KW-1185">Reference proteome</keyword>
<comment type="caution">
    <text evidence="3">The sequence shown here is derived from an EMBL/GenBank/DDBJ whole genome shotgun (WGS) entry which is preliminary data.</text>
</comment>
<dbReference type="EMBL" id="VCDI01000001">
    <property type="protein sequence ID" value="TLU74268.1"/>
    <property type="molecule type" value="Genomic_DNA"/>
</dbReference>
<dbReference type="InterPro" id="IPR001789">
    <property type="entry name" value="Sig_transdc_resp-reg_receiver"/>
</dbReference>
<evidence type="ECO:0000313" key="4">
    <source>
        <dbReference type="Proteomes" id="UP000305654"/>
    </source>
</evidence>
<evidence type="ECO:0000259" key="2">
    <source>
        <dbReference type="PROSITE" id="PS50110"/>
    </source>
</evidence>
<sequence length="128" mass="13635">MGPALAQNGLLSGRRVLVVEDDFLIAEALCASLEFAGAVVVGPLGSVSDAIRLLRQDDPAIDIAVLDVDLHGEKSYAVADVLAERGVPFLFTTGYNVDAVDVAYRDYPRCEKPLSERALFAALQPMTG</sequence>
<evidence type="ECO:0000313" key="3">
    <source>
        <dbReference type="EMBL" id="TLU74268.1"/>
    </source>
</evidence>